<dbReference type="Proteomes" id="UP000315753">
    <property type="component" value="Unassembled WGS sequence"/>
</dbReference>
<proteinExistence type="predicted"/>
<protein>
    <submittedName>
        <fullName evidence="3">DUF1648 domain-containing protein</fullName>
    </submittedName>
</protein>
<dbReference type="PANTHER" id="PTHR37810:SF5">
    <property type="entry name" value="IMMUNITY PROTEIN SDPI"/>
    <property type="match status" value="1"/>
</dbReference>
<feature type="domain" description="DUF1648" evidence="2">
    <location>
        <begin position="27"/>
        <end position="72"/>
    </location>
</feature>
<organism evidence="3 4">
    <name type="scientific">Ureibacillus terrenus</name>
    <dbReference type="NCBI Taxonomy" id="118246"/>
    <lineage>
        <taxon>Bacteria</taxon>
        <taxon>Bacillati</taxon>
        <taxon>Bacillota</taxon>
        <taxon>Bacilli</taxon>
        <taxon>Bacillales</taxon>
        <taxon>Caryophanaceae</taxon>
        <taxon>Ureibacillus</taxon>
    </lineage>
</organism>
<keyword evidence="1" id="KW-0812">Transmembrane</keyword>
<dbReference type="InterPro" id="IPR012867">
    <property type="entry name" value="DUF1648"/>
</dbReference>
<comment type="caution">
    <text evidence="3">The sequence shown here is derived from an EMBL/GenBank/DDBJ whole genome shotgun (WGS) entry which is preliminary data.</text>
</comment>
<evidence type="ECO:0000259" key="2">
    <source>
        <dbReference type="Pfam" id="PF07853"/>
    </source>
</evidence>
<dbReference type="Pfam" id="PF07853">
    <property type="entry name" value="DUF1648"/>
    <property type="match status" value="1"/>
</dbReference>
<keyword evidence="1" id="KW-1133">Transmembrane helix</keyword>
<evidence type="ECO:0000256" key="1">
    <source>
        <dbReference type="SAM" id="Phobius"/>
    </source>
</evidence>
<dbReference type="GO" id="GO:0009636">
    <property type="term" value="P:response to toxic substance"/>
    <property type="evidence" value="ECO:0007669"/>
    <property type="project" value="TreeGrafter"/>
</dbReference>
<dbReference type="AlphaFoldDB" id="A0A540V633"/>
<gene>
    <name evidence="3" type="ORF">FKZ59_00400</name>
</gene>
<dbReference type="PANTHER" id="PTHR37810">
    <property type="entry name" value="IMMUNITY PROTEIN SDPI"/>
    <property type="match status" value="1"/>
</dbReference>
<evidence type="ECO:0000313" key="4">
    <source>
        <dbReference type="Proteomes" id="UP000315753"/>
    </source>
</evidence>
<feature type="transmembrane region" description="Helical" evidence="1">
    <location>
        <begin position="117"/>
        <end position="134"/>
    </location>
</feature>
<feature type="transmembrane region" description="Helical" evidence="1">
    <location>
        <begin position="63"/>
        <end position="82"/>
    </location>
</feature>
<dbReference type="EMBL" id="VIGD01000001">
    <property type="protein sequence ID" value="TQE92201.1"/>
    <property type="molecule type" value="Genomic_DNA"/>
</dbReference>
<feature type="transmembrane region" description="Helical" evidence="1">
    <location>
        <begin position="140"/>
        <end position="161"/>
    </location>
</feature>
<dbReference type="OrthoDB" id="9808690at2"/>
<keyword evidence="1" id="KW-0472">Membrane</keyword>
<accession>A0A540V633</accession>
<keyword evidence="4" id="KW-1185">Reference proteome</keyword>
<sequence length="167" mass="19464">MKYPYRPILKIPKTRNEIIFDIIGIGFFVISILYIIVQWKHLPDQIPGHFNAKGEVDRWGSKYELLIVPIIGLFIFLLSTLFEKAPHMHNYPNRLNESNAEQFYLNSRKMLNATKNVCMLFFAVLNFQMVRIGLDKQDSLGGWFLPVLIISFFIPLAVGIYKQTKIK</sequence>
<feature type="transmembrane region" description="Helical" evidence="1">
    <location>
        <begin position="18"/>
        <end position="37"/>
    </location>
</feature>
<dbReference type="RefSeq" id="WP_141600754.1">
    <property type="nucleotide sequence ID" value="NZ_JARMSB010000004.1"/>
</dbReference>
<reference evidence="3 4" key="1">
    <citation type="submission" date="2019-06" db="EMBL/GenBank/DDBJ databases">
        <title>Genome sequence of Ureibacillus terrenus.</title>
        <authorList>
            <person name="Maclea K.S."/>
            <person name="Simoes M."/>
        </authorList>
    </citation>
    <scope>NUCLEOTIDE SEQUENCE [LARGE SCALE GENOMIC DNA]</scope>
    <source>
        <strain evidence="3 4">ATCC BAA-384</strain>
    </source>
</reference>
<evidence type="ECO:0000313" key="3">
    <source>
        <dbReference type="EMBL" id="TQE92201.1"/>
    </source>
</evidence>
<name>A0A540V633_9BACL</name>